<dbReference type="SMART" id="SM00242">
    <property type="entry name" value="MYSc"/>
    <property type="match status" value="1"/>
</dbReference>
<keyword evidence="3" id="KW-0505">Motor protein</keyword>
<keyword evidence="2 3" id="KW-0067">ATP-binding</keyword>
<feature type="binding site" evidence="3">
    <location>
        <begin position="149"/>
        <end position="156"/>
    </location>
    <ligand>
        <name>ATP</name>
        <dbReference type="ChEBI" id="CHEBI:30616"/>
    </ligand>
</feature>
<protein>
    <recommendedName>
        <fullName evidence="5">Myosin motor domain-containing protein</fullName>
    </recommendedName>
</protein>
<gene>
    <name evidence="6" type="ORF">PPENT_87.1.T1080080</name>
</gene>
<evidence type="ECO:0000313" key="7">
    <source>
        <dbReference type="Proteomes" id="UP000689195"/>
    </source>
</evidence>
<dbReference type="Proteomes" id="UP000689195">
    <property type="component" value="Unassembled WGS sequence"/>
</dbReference>
<feature type="coiled-coil region" evidence="4">
    <location>
        <begin position="781"/>
        <end position="857"/>
    </location>
</feature>
<dbReference type="InterPro" id="IPR001609">
    <property type="entry name" value="Myosin_head_motor_dom-like"/>
</dbReference>
<dbReference type="GO" id="GO:0016459">
    <property type="term" value="C:myosin complex"/>
    <property type="evidence" value="ECO:0007669"/>
    <property type="project" value="UniProtKB-KW"/>
</dbReference>
<dbReference type="GO" id="GO:0016020">
    <property type="term" value="C:membrane"/>
    <property type="evidence" value="ECO:0007669"/>
    <property type="project" value="TreeGrafter"/>
</dbReference>
<dbReference type="GO" id="GO:0005524">
    <property type="term" value="F:ATP binding"/>
    <property type="evidence" value="ECO:0007669"/>
    <property type="project" value="UniProtKB-UniRule"/>
</dbReference>
<keyword evidence="1 3" id="KW-0547">Nucleotide-binding</keyword>
<evidence type="ECO:0000256" key="2">
    <source>
        <dbReference type="ARBA" id="ARBA00022840"/>
    </source>
</evidence>
<dbReference type="GO" id="GO:0007015">
    <property type="term" value="P:actin filament organization"/>
    <property type="evidence" value="ECO:0007669"/>
    <property type="project" value="TreeGrafter"/>
</dbReference>
<evidence type="ECO:0000256" key="3">
    <source>
        <dbReference type="PROSITE-ProRule" id="PRU00782"/>
    </source>
</evidence>
<keyword evidence="4" id="KW-0175">Coiled coil</keyword>
<evidence type="ECO:0000313" key="6">
    <source>
        <dbReference type="EMBL" id="CAD8195011.1"/>
    </source>
</evidence>
<dbReference type="GO" id="GO:0005737">
    <property type="term" value="C:cytoplasm"/>
    <property type="evidence" value="ECO:0007669"/>
    <property type="project" value="TreeGrafter"/>
</dbReference>
<reference evidence="6" key="1">
    <citation type="submission" date="2021-01" db="EMBL/GenBank/DDBJ databases">
        <authorList>
            <consortium name="Genoscope - CEA"/>
            <person name="William W."/>
        </authorList>
    </citation>
    <scope>NUCLEOTIDE SEQUENCE</scope>
</reference>
<dbReference type="PANTHER" id="PTHR13140:SF706">
    <property type="entry name" value="DILUTE CLASS UNCONVENTIONAL MYOSIN, ISOFORM C"/>
    <property type="match status" value="1"/>
</dbReference>
<dbReference type="PANTHER" id="PTHR13140">
    <property type="entry name" value="MYOSIN"/>
    <property type="match status" value="1"/>
</dbReference>
<keyword evidence="3" id="KW-0009">Actin-binding</keyword>
<dbReference type="AlphaFoldDB" id="A0A8S1X225"/>
<sequence length="881" mass="103579">MFPLNNNDSALLKSTQYQNDSSQNQFSIPFQYQSQNLVKQNDYKEQLPINIADIDHPDNIITLLEKTFQNGQIYIDLGQNTLISLNPFEQTNYLSDTLIQSYKKDFLNKSATQQNYQPQPHIYKLAELAKQACWSKNNSYNTCSILTQGISGSGKTVASKAILDYIAADSKSGLYISSTLNKVEIEQRIISSDIIFEAFGNAKTQKNSNSSRFGKVVSIQFEKNGKISSGKIMTTLFERTRLTQNRYIDRNYHIFYYLFTAYHKIQDLKSFAQQSQEDLKYDIVKLVEEISKLDLDSEFMLLGTQNQILISQDDQNNIEEEQRQSNEDFLNFTKLLLAFDDLDFSLEEIVNIFRCIAGLIHLKEDNYVKAEEFLMIPNLQQTINSNIEMSRLSKKLQSESIVNGIIMDFYYKLFSWIQNKINSNLSQDYDVNKKHILNVFDSFGFEIFENEYGIQQNQFEQLMLNYINEKLQNFYYFSIAENAQKKFQSENLSLLKVDFQKNDKVISVIEDVIFTSIKDCIKLQRSTQNLKDIIKKQTQEKNLQDILIDETQLKKKQEKLTQSQITHKFLQNIICIRHTGGEVYYQLDGFIQNNKYTISQDIQNINKMSSNSIIKSFTQQSQTQTVSDITQKDINEIIQMFKKSETWFIKCFQTNYLQMPQNFDKIAMKTQLSQSGIEQCFQLLYQTYLLSIPNEEFFNTYQIIFPNTKNIEEWQNALNQQIQDQNNIQFLYFGSNNVLIKEQFKRDLDCRREQMIQNQQNLPYLEIQLRQQYDEQIEIILADNEKKIQELNKKIEIKEKEAKYQQQRADYLEALQKKMIKIFEKTQGYYSQQMEELQKIKQECDNNIQALNQTQDEQSNLKSQENGKILIFGQIQDKNQQ</sequence>
<dbReference type="Pfam" id="PF00063">
    <property type="entry name" value="Myosin_head"/>
    <property type="match status" value="1"/>
</dbReference>
<evidence type="ECO:0000256" key="1">
    <source>
        <dbReference type="ARBA" id="ARBA00022741"/>
    </source>
</evidence>
<keyword evidence="3" id="KW-0518">Myosin</keyword>
<dbReference type="OrthoDB" id="6108017at2759"/>
<evidence type="ECO:0000256" key="4">
    <source>
        <dbReference type="SAM" id="Coils"/>
    </source>
</evidence>
<organism evidence="6 7">
    <name type="scientific">Paramecium pentaurelia</name>
    <dbReference type="NCBI Taxonomy" id="43138"/>
    <lineage>
        <taxon>Eukaryota</taxon>
        <taxon>Sar</taxon>
        <taxon>Alveolata</taxon>
        <taxon>Ciliophora</taxon>
        <taxon>Intramacronucleata</taxon>
        <taxon>Oligohymenophorea</taxon>
        <taxon>Peniculida</taxon>
        <taxon>Parameciidae</taxon>
        <taxon>Paramecium</taxon>
    </lineage>
</organism>
<evidence type="ECO:0000259" key="5">
    <source>
        <dbReference type="PROSITE" id="PS51456"/>
    </source>
</evidence>
<keyword evidence="7" id="KW-1185">Reference proteome</keyword>
<accession>A0A8S1X225</accession>
<feature type="region of interest" description="Actin-binding" evidence="3">
    <location>
        <begin position="634"/>
        <end position="656"/>
    </location>
</feature>
<dbReference type="PROSITE" id="PS51456">
    <property type="entry name" value="MYOSIN_MOTOR"/>
    <property type="match status" value="1"/>
</dbReference>
<name>A0A8S1X225_9CILI</name>
<proteinExistence type="inferred from homology"/>
<dbReference type="GO" id="GO:0000146">
    <property type="term" value="F:microfilament motor activity"/>
    <property type="evidence" value="ECO:0007669"/>
    <property type="project" value="TreeGrafter"/>
</dbReference>
<feature type="domain" description="Myosin motor" evidence="5">
    <location>
        <begin position="44"/>
        <end position="753"/>
    </location>
</feature>
<comment type="caution">
    <text evidence="6">The sequence shown here is derived from an EMBL/GenBank/DDBJ whole genome shotgun (WGS) entry which is preliminary data.</text>
</comment>
<dbReference type="EMBL" id="CAJJDO010000108">
    <property type="protein sequence ID" value="CAD8195011.1"/>
    <property type="molecule type" value="Genomic_DNA"/>
</dbReference>
<comment type="similarity">
    <text evidence="3">Belongs to the TRAFAC class myosin-kinesin ATPase superfamily. Myosin family.</text>
</comment>
<dbReference type="GO" id="GO:0051015">
    <property type="term" value="F:actin filament binding"/>
    <property type="evidence" value="ECO:0007669"/>
    <property type="project" value="TreeGrafter"/>
</dbReference>